<dbReference type="Pfam" id="PF15566">
    <property type="entry name" value="Imm32"/>
    <property type="match status" value="1"/>
</dbReference>
<reference evidence="1 2" key="1">
    <citation type="submission" date="2018-06" db="EMBL/GenBank/DDBJ databases">
        <authorList>
            <consortium name="Pathogen Informatics"/>
            <person name="Doyle S."/>
        </authorList>
    </citation>
    <scope>NUCLEOTIDE SEQUENCE [LARGE SCALE GENOMIC DNA]</scope>
    <source>
        <strain evidence="1 2">NCTC10899</strain>
    </source>
</reference>
<name>A0A379IPR1_ECTME</name>
<evidence type="ECO:0000313" key="2">
    <source>
        <dbReference type="Proteomes" id="UP000254260"/>
    </source>
</evidence>
<dbReference type="AlphaFoldDB" id="A0A379IPR1"/>
<proteinExistence type="predicted"/>
<dbReference type="Proteomes" id="UP000254260">
    <property type="component" value="Unassembled WGS sequence"/>
</dbReference>
<gene>
    <name evidence="1" type="ORF">NCTC10899_01000</name>
</gene>
<dbReference type="RefSeq" id="WP_115290580.1">
    <property type="nucleotide sequence ID" value="NZ_UGUU01000001.1"/>
</dbReference>
<dbReference type="InterPro" id="IPR029083">
    <property type="entry name" value="Imm32"/>
</dbReference>
<protein>
    <submittedName>
        <fullName evidence="1">Uncharacterized protein</fullName>
    </submittedName>
</protein>
<organism evidence="1 2">
    <name type="scientific">Ectopseudomonas mendocina</name>
    <name type="common">Pseudomonas mendocina</name>
    <dbReference type="NCBI Taxonomy" id="300"/>
    <lineage>
        <taxon>Bacteria</taxon>
        <taxon>Pseudomonadati</taxon>
        <taxon>Pseudomonadota</taxon>
        <taxon>Gammaproteobacteria</taxon>
        <taxon>Pseudomonadales</taxon>
        <taxon>Pseudomonadaceae</taxon>
        <taxon>Ectopseudomonas</taxon>
    </lineage>
</organism>
<sequence>MEIHGYTKEERGAEGLIPVALAEITLVASPAELRHIAQFLENCANGIEKYGKTWSHEHLSDQDKSFESSPHFIVYNPDQEL</sequence>
<accession>A0A379IPR1</accession>
<dbReference type="EMBL" id="UGUU01000001">
    <property type="protein sequence ID" value="SUD38230.1"/>
    <property type="molecule type" value="Genomic_DNA"/>
</dbReference>
<dbReference type="OrthoDB" id="6059091at2"/>
<evidence type="ECO:0000313" key="1">
    <source>
        <dbReference type="EMBL" id="SUD38230.1"/>
    </source>
</evidence>